<feature type="non-terminal residue" evidence="1">
    <location>
        <position position="272"/>
    </location>
</feature>
<dbReference type="OrthoDB" id="8062108at2759"/>
<name>A0A1E1VYJ3_PECGO</name>
<dbReference type="AlphaFoldDB" id="A0A1E1VYJ3"/>
<dbReference type="EMBL" id="GDQN01011264">
    <property type="protein sequence ID" value="JAT79790.1"/>
    <property type="molecule type" value="Transcribed_RNA"/>
</dbReference>
<protein>
    <submittedName>
        <fullName evidence="1">Uncharacterized protein</fullName>
    </submittedName>
</protein>
<sequence>MAENIFYKFHTELHDIRQYLIKFGKKRVTSDAAKSKLEEARKTFANFEIALKLYEKVKLSEDAVKLIEEINIKYLEIEKLMNKTNMAAEFELKTAVSLLPVMDGSETVTKQLIDAIELYSTMITEESKSNLVQFVLKTRLSQVAKLRLGSNYKSVKEMIADMKKHLLTTKSDVALQKKMQTCYQGNWTIEKFGSQLEQMFVDLTISQADGKADAYNILKPLNEKQAINKFAEGLKDEKLRTIIAARNYQTLKDAIQGAKDAEVNTGSSSTGQ</sequence>
<accession>A0A1E1VYJ3</accession>
<reference evidence="1" key="1">
    <citation type="submission" date="2015-09" db="EMBL/GenBank/DDBJ databases">
        <title>De novo assembly of Pectinophora gossypiella (Pink Bollworm) gut transcriptome.</title>
        <authorList>
            <person name="Tassone E.E."/>
        </authorList>
    </citation>
    <scope>NUCLEOTIDE SEQUENCE</scope>
</reference>
<organism evidence="1">
    <name type="scientific">Pectinophora gossypiella</name>
    <name type="common">Cotton pink bollworm</name>
    <name type="synonym">Depressaria gossypiella</name>
    <dbReference type="NCBI Taxonomy" id="13191"/>
    <lineage>
        <taxon>Eukaryota</taxon>
        <taxon>Metazoa</taxon>
        <taxon>Ecdysozoa</taxon>
        <taxon>Arthropoda</taxon>
        <taxon>Hexapoda</taxon>
        <taxon>Insecta</taxon>
        <taxon>Pterygota</taxon>
        <taxon>Neoptera</taxon>
        <taxon>Endopterygota</taxon>
        <taxon>Lepidoptera</taxon>
        <taxon>Glossata</taxon>
        <taxon>Ditrysia</taxon>
        <taxon>Gelechioidea</taxon>
        <taxon>Gelechiidae</taxon>
        <taxon>Apatetrinae</taxon>
        <taxon>Pectinophora</taxon>
    </lineage>
</organism>
<evidence type="ECO:0000313" key="1">
    <source>
        <dbReference type="EMBL" id="JAT79790.1"/>
    </source>
</evidence>
<gene>
    <name evidence="1" type="ORF">g.4461</name>
</gene>
<proteinExistence type="predicted"/>